<keyword evidence="2" id="KW-1185">Reference proteome</keyword>
<evidence type="ECO:0000313" key="2">
    <source>
        <dbReference type="Proteomes" id="UP001201812"/>
    </source>
</evidence>
<sequence>MLKELEKMDPDYMNQVYDTLKVTKTLATFNAFTGNDLRKIMRYSQAIMDCLPPTLSMEQQTRARQIITALDLLKQVQDCTGNLIWDPGALSVPEYEFRDNPVYFEEDGEDDEGDSEDDDT</sequence>
<gene>
    <name evidence="1" type="ORF">DdX_18389</name>
</gene>
<name>A0AAD4MMF3_9BILA</name>
<dbReference type="AlphaFoldDB" id="A0AAD4MMF3"/>
<proteinExistence type="predicted"/>
<accession>A0AAD4MMF3</accession>
<protein>
    <submittedName>
        <fullName evidence="1">Uncharacterized protein</fullName>
    </submittedName>
</protein>
<organism evidence="1 2">
    <name type="scientific">Ditylenchus destructor</name>
    <dbReference type="NCBI Taxonomy" id="166010"/>
    <lineage>
        <taxon>Eukaryota</taxon>
        <taxon>Metazoa</taxon>
        <taxon>Ecdysozoa</taxon>
        <taxon>Nematoda</taxon>
        <taxon>Chromadorea</taxon>
        <taxon>Rhabditida</taxon>
        <taxon>Tylenchina</taxon>
        <taxon>Tylenchomorpha</taxon>
        <taxon>Sphaerularioidea</taxon>
        <taxon>Anguinidae</taxon>
        <taxon>Anguininae</taxon>
        <taxon>Ditylenchus</taxon>
    </lineage>
</organism>
<dbReference type="Proteomes" id="UP001201812">
    <property type="component" value="Unassembled WGS sequence"/>
</dbReference>
<evidence type="ECO:0000313" key="1">
    <source>
        <dbReference type="EMBL" id="KAI1697642.1"/>
    </source>
</evidence>
<dbReference type="EMBL" id="JAKKPZ010000258">
    <property type="protein sequence ID" value="KAI1697642.1"/>
    <property type="molecule type" value="Genomic_DNA"/>
</dbReference>
<reference evidence="1" key="1">
    <citation type="submission" date="2022-01" db="EMBL/GenBank/DDBJ databases">
        <title>Genome Sequence Resource for Two Populations of Ditylenchus destructor, the Migratory Endoparasitic Phytonematode.</title>
        <authorList>
            <person name="Zhang H."/>
            <person name="Lin R."/>
            <person name="Xie B."/>
        </authorList>
    </citation>
    <scope>NUCLEOTIDE SEQUENCE</scope>
    <source>
        <strain evidence="1">BazhouSP</strain>
    </source>
</reference>
<comment type="caution">
    <text evidence="1">The sequence shown here is derived from an EMBL/GenBank/DDBJ whole genome shotgun (WGS) entry which is preliminary data.</text>
</comment>